<keyword evidence="6 7" id="KW-0472">Membrane</keyword>
<evidence type="ECO:0000256" key="1">
    <source>
        <dbReference type="ARBA" id="ARBA00004651"/>
    </source>
</evidence>
<dbReference type="Pfam" id="PF09335">
    <property type="entry name" value="VTT_dom"/>
    <property type="match status" value="1"/>
</dbReference>
<dbReference type="InterPro" id="IPR015414">
    <property type="entry name" value="TMEM64"/>
</dbReference>
<protein>
    <recommendedName>
        <fullName evidence="7">TVP38/TMEM64 family membrane protein</fullName>
    </recommendedName>
</protein>
<comment type="caution">
    <text evidence="9">The sequence shown here is derived from an EMBL/GenBank/DDBJ whole genome shotgun (WGS) entry which is preliminary data.</text>
</comment>
<comment type="subcellular location">
    <subcellularLocation>
        <location evidence="1 7">Cell membrane</location>
        <topology evidence="1 7">Multi-pass membrane protein</topology>
    </subcellularLocation>
</comment>
<dbReference type="PANTHER" id="PTHR12677">
    <property type="entry name" value="GOLGI APPARATUS MEMBRANE PROTEIN TVP38-RELATED"/>
    <property type="match status" value="1"/>
</dbReference>
<dbReference type="EMBL" id="JACHMO010000001">
    <property type="protein sequence ID" value="MBB5803403.1"/>
    <property type="molecule type" value="Genomic_DNA"/>
</dbReference>
<feature type="transmembrane region" description="Helical" evidence="7">
    <location>
        <begin position="161"/>
        <end position="182"/>
    </location>
</feature>
<keyword evidence="10" id="KW-1185">Reference proteome</keyword>
<reference evidence="9 10" key="1">
    <citation type="submission" date="2020-08" db="EMBL/GenBank/DDBJ databases">
        <title>Sequencing the genomes of 1000 actinobacteria strains.</title>
        <authorList>
            <person name="Klenk H.-P."/>
        </authorList>
    </citation>
    <scope>NUCLEOTIDE SEQUENCE [LARGE SCALE GENOMIC DNA]</scope>
    <source>
        <strain evidence="9 10">DSM 45486</strain>
    </source>
</reference>
<dbReference type="InterPro" id="IPR032816">
    <property type="entry name" value="VTT_dom"/>
</dbReference>
<dbReference type="RefSeq" id="WP_184920734.1">
    <property type="nucleotide sequence ID" value="NZ_JACHMO010000001.1"/>
</dbReference>
<evidence type="ECO:0000256" key="5">
    <source>
        <dbReference type="ARBA" id="ARBA00022989"/>
    </source>
</evidence>
<evidence type="ECO:0000259" key="8">
    <source>
        <dbReference type="Pfam" id="PF09335"/>
    </source>
</evidence>
<keyword evidence="3 7" id="KW-1003">Cell membrane</keyword>
<organism evidence="9 10">
    <name type="scientific">Saccharothrix ecbatanensis</name>
    <dbReference type="NCBI Taxonomy" id="1105145"/>
    <lineage>
        <taxon>Bacteria</taxon>
        <taxon>Bacillati</taxon>
        <taxon>Actinomycetota</taxon>
        <taxon>Actinomycetes</taxon>
        <taxon>Pseudonocardiales</taxon>
        <taxon>Pseudonocardiaceae</taxon>
        <taxon>Saccharothrix</taxon>
    </lineage>
</organism>
<dbReference type="GO" id="GO:0005886">
    <property type="term" value="C:plasma membrane"/>
    <property type="evidence" value="ECO:0007669"/>
    <property type="project" value="UniProtKB-SubCell"/>
</dbReference>
<keyword evidence="4 7" id="KW-0812">Transmembrane</keyword>
<feature type="transmembrane region" description="Helical" evidence="7">
    <location>
        <begin position="47"/>
        <end position="67"/>
    </location>
</feature>
<comment type="similarity">
    <text evidence="2 7">Belongs to the TVP38/TMEM64 family.</text>
</comment>
<sequence>MRQSGQGETVRRWRMIGLAAVVLVLAVVAAAVDLPGPEQLRGWVGGTGLWSSLVFFLLCAAGTAAFFPKPVLATASGLLFGILPGLAIAVAGFTAGAMISFSIARLAGRPRVAGRLGAGRLLVLDSVFARNGLAATVVLRLLPVIPFTVSNYGAGVTAVTPGSFAAGTALGLVPTTALAVTLGDALLDLDSPRSIAAATAWLVLAAVGVVWGGRLLRQAHRRASTVSEK</sequence>
<evidence type="ECO:0000313" key="10">
    <source>
        <dbReference type="Proteomes" id="UP000552097"/>
    </source>
</evidence>
<feature type="domain" description="VTT" evidence="8">
    <location>
        <begin position="67"/>
        <end position="184"/>
    </location>
</feature>
<feature type="transmembrane region" description="Helical" evidence="7">
    <location>
        <begin position="79"/>
        <end position="107"/>
    </location>
</feature>
<accession>A0A7W9HJF9</accession>
<evidence type="ECO:0000256" key="7">
    <source>
        <dbReference type="RuleBase" id="RU366058"/>
    </source>
</evidence>
<gene>
    <name evidence="9" type="ORF">F4560_003171</name>
</gene>
<evidence type="ECO:0000313" key="9">
    <source>
        <dbReference type="EMBL" id="MBB5803403.1"/>
    </source>
</evidence>
<name>A0A7W9HJF9_9PSEU</name>
<dbReference type="PANTHER" id="PTHR12677:SF59">
    <property type="entry name" value="GOLGI APPARATUS MEMBRANE PROTEIN TVP38-RELATED"/>
    <property type="match status" value="1"/>
</dbReference>
<feature type="transmembrane region" description="Helical" evidence="7">
    <location>
        <begin position="127"/>
        <end position="149"/>
    </location>
</feature>
<evidence type="ECO:0000256" key="2">
    <source>
        <dbReference type="ARBA" id="ARBA00008640"/>
    </source>
</evidence>
<feature type="transmembrane region" description="Helical" evidence="7">
    <location>
        <begin position="194"/>
        <end position="212"/>
    </location>
</feature>
<evidence type="ECO:0000256" key="6">
    <source>
        <dbReference type="ARBA" id="ARBA00023136"/>
    </source>
</evidence>
<dbReference type="Proteomes" id="UP000552097">
    <property type="component" value="Unassembled WGS sequence"/>
</dbReference>
<dbReference type="AlphaFoldDB" id="A0A7W9HJF9"/>
<evidence type="ECO:0000256" key="3">
    <source>
        <dbReference type="ARBA" id="ARBA00022475"/>
    </source>
</evidence>
<proteinExistence type="inferred from homology"/>
<keyword evidence="5 7" id="KW-1133">Transmembrane helix</keyword>
<evidence type="ECO:0000256" key="4">
    <source>
        <dbReference type="ARBA" id="ARBA00022692"/>
    </source>
</evidence>